<sequence length="231" mass="25616">MIIVDARAPQEAITNLAKIEEVLPFSTKGITYEAISGHPDVFICPLAHTIIVAPNIPALYLQQFTEANIPYIKGERPVGESLEETTLYNCVVTTTEIAHKAGFTDAAILKLTADKNFLPLPQAYSRCSLIKVKDLWITSDAGIAKALSSKKVCLQSPKEIILPPYPYGFLGGTMGFVHQTLYIMGNPEKYPIYQPLLQALEKHRIEWKALYDGPLVDVGGIFHFNEKPFIV</sequence>
<proteinExistence type="predicted"/>
<evidence type="ECO:0000313" key="3">
    <source>
        <dbReference type="Proteomes" id="UP001310022"/>
    </source>
</evidence>
<evidence type="ECO:0000259" key="1">
    <source>
        <dbReference type="Pfam" id="PF21778"/>
    </source>
</evidence>
<dbReference type="Proteomes" id="UP001310022">
    <property type="component" value="Unassembled WGS sequence"/>
</dbReference>
<dbReference type="AlphaFoldDB" id="A0AAN4W249"/>
<reference evidence="2 3" key="1">
    <citation type="submission" date="2021-12" db="EMBL/GenBank/DDBJ databases">
        <title>Genome sequencing of bacteria with rrn-lacking chromosome and rrn-plasmid.</title>
        <authorList>
            <person name="Anda M."/>
            <person name="Iwasaki W."/>
        </authorList>
    </citation>
    <scope>NUCLEOTIDE SEQUENCE [LARGE SCALE GENOMIC DNA]</scope>
    <source>
        <strain evidence="2 3">NBRC 15940</strain>
    </source>
</reference>
<name>A0AAN4W249_9BACT</name>
<dbReference type="Pfam" id="PF21778">
    <property type="entry name" value="DUF6873"/>
    <property type="match status" value="1"/>
</dbReference>
<dbReference type="EMBL" id="BQKE01000003">
    <property type="protein sequence ID" value="GJM63953.1"/>
    <property type="molecule type" value="Genomic_DNA"/>
</dbReference>
<organism evidence="2 3">
    <name type="scientific">Persicobacter diffluens</name>
    <dbReference type="NCBI Taxonomy" id="981"/>
    <lineage>
        <taxon>Bacteria</taxon>
        <taxon>Pseudomonadati</taxon>
        <taxon>Bacteroidota</taxon>
        <taxon>Cytophagia</taxon>
        <taxon>Cytophagales</taxon>
        <taxon>Persicobacteraceae</taxon>
        <taxon>Persicobacter</taxon>
    </lineage>
</organism>
<accession>A0AAN4W249</accession>
<comment type="caution">
    <text evidence="2">The sequence shown here is derived from an EMBL/GenBank/DDBJ whole genome shotgun (WGS) entry which is preliminary data.</text>
</comment>
<evidence type="ECO:0000313" key="2">
    <source>
        <dbReference type="EMBL" id="GJM63953.1"/>
    </source>
</evidence>
<keyword evidence="3" id="KW-1185">Reference proteome</keyword>
<protein>
    <recommendedName>
        <fullName evidence="1">DUF6873 domain-containing protein</fullName>
    </recommendedName>
</protein>
<dbReference type="InterPro" id="IPR049238">
    <property type="entry name" value="DUF6873"/>
</dbReference>
<feature type="domain" description="DUF6873" evidence="1">
    <location>
        <begin position="3"/>
        <end position="222"/>
    </location>
</feature>
<dbReference type="RefSeq" id="WP_338239043.1">
    <property type="nucleotide sequence ID" value="NZ_BQKE01000003.1"/>
</dbReference>
<gene>
    <name evidence="2" type="ORF">PEDI_45050</name>
</gene>